<dbReference type="PANTHER" id="PTHR43717:SF1">
    <property type="entry name" value="ANAEROBIC NITRIC OXIDE REDUCTASE FLAVORUBREDOXIN"/>
    <property type="match status" value="1"/>
</dbReference>
<dbReference type="GO" id="GO:0009055">
    <property type="term" value="F:electron transfer activity"/>
    <property type="evidence" value="ECO:0007669"/>
    <property type="project" value="InterPro"/>
</dbReference>
<dbReference type="InterPro" id="IPR001226">
    <property type="entry name" value="Flavodoxin_CS"/>
</dbReference>
<dbReference type="InterPro" id="IPR016440">
    <property type="entry name" value="Rubredoxin-O_OxRdtase"/>
</dbReference>
<dbReference type="SUPFAM" id="SSF56281">
    <property type="entry name" value="Metallo-hydrolase/oxidoreductase"/>
    <property type="match status" value="1"/>
</dbReference>
<dbReference type="Gene3D" id="3.40.50.360">
    <property type="match status" value="1"/>
</dbReference>
<keyword evidence="4" id="KW-0288">FMN</keyword>
<evidence type="ECO:0000256" key="3">
    <source>
        <dbReference type="ARBA" id="ARBA00022630"/>
    </source>
</evidence>
<dbReference type="Pfam" id="PF00258">
    <property type="entry name" value="Flavodoxin_1"/>
    <property type="match status" value="1"/>
</dbReference>
<name>A0A318KUZ2_9NEIS</name>
<dbReference type="PIRSF" id="PIRSF005243">
    <property type="entry name" value="ROO"/>
    <property type="match status" value="1"/>
</dbReference>
<evidence type="ECO:0000313" key="7">
    <source>
        <dbReference type="Proteomes" id="UP000247555"/>
    </source>
</evidence>
<dbReference type="Proteomes" id="UP000247555">
    <property type="component" value="Unassembled WGS sequence"/>
</dbReference>
<dbReference type="GO" id="GO:0046872">
    <property type="term" value="F:metal ion binding"/>
    <property type="evidence" value="ECO:0007669"/>
    <property type="project" value="InterPro"/>
</dbReference>
<dbReference type="Gene3D" id="3.60.15.10">
    <property type="entry name" value="Ribonuclease Z/Hydroxyacylglutathione hydrolase-like"/>
    <property type="match status" value="1"/>
</dbReference>
<dbReference type="PANTHER" id="PTHR43717">
    <property type="entry name" value="ANAEROBIC NITRIC OXIDE REDUCTASE FLAVORUBREDOXIN"/>
    <property type="match status" value="1"/>
</dbReference>
<comment type="similarity">
    <text evidence="2">In the N-terminal section; belongs to the zinc metallo-hydrolase group 3 family.</text>
</comment>
<dbReference type="SMART" id="SM00849">
    <property type="entry name" value="Lactamase_B"/>
    <property type="match status" value="1"/>
</dbReference>
<accession>A0A318KUZ2</accession>
<dbReference type="InterPro" id="IPR008254">
    <property type="entry name" value="Flavodoxin/NO_synth"/>
</dbReference>
<protein>
    <submittedName>
        <fullName evidence="6">Flavorubredoxin</fullName>
    </submittedName>
</protein>
<evidence type="ECO:0000313" key="6">
    <source>
        <dbReference type="EMBL" id="PXX79525.1"/>
    </source>
</evidence>
<comment type="cofactor">
    <cofactor evidence="1">
        <name>FMN</name>
        <dbReference type="ChEBI" id="CHEBI:58210"/>
    </cofactor>
</comment>
<evidence type="ECO:0000256" key="4">
    <source>
        <dbReference type="ARBA" id="ARBA00022643"/>
    </source>
</evidence>
<dbReference type="PROSITE" id="PS50902">
    <property type="entry name" value="FLAVODOXIN_LIKE"/>
    <property type="match status" value="1"/>
</dbReference>
<comment type="caution">
    <text evidence="6">The sequence shown here is derived from an EMBL/GenBank/DDBJ whole genome shotgun (WGS) entry which is preliminary data.</text>
</comment>
<dbReference type="AlphaFoldDB" id="A0A318KUZ2"/>
<dbReference type="EMBL" id="QJKI01000006">
    <property type="protein sequence ID" value="PXX79525.1"/>
    <property type="molecule type" value="Genomic_DNA"/>
</dbReference>
<dbReference type="GO" id="GO:0016491">
    <property type="term" value="F:oxidoreductase activity"/>
    <property type="evidence" value="ECO:0007669"/>
    <property type="project" value="InterPro"/>
</dbReference>
<proteinExistence type="inferred from homology"/>
<dbReference type="InterPro" id="IPR045761">
    <property type="entry name" value="ODP_dom"/>
</dbReference>
<dbReference type="Pfam" id="PF19583">
    <property type="entry name" value="ODP"/>
    <property type="match status" value="1"/>
</dbReference>
<keyword evidence="7" id="KW-1185">Reference proteome</keyword>
<keyword evidence="3" id="KW-0285">Flavoprotein</keyword>
<feature type="domain" description="Flavodoxin-like" evidence="5">
    <location>
        <begin position="268"/>
        <end position="407"/>
    </location>
</feature>
<dbReference type="OrthoDB" id="9800607at2"/>
<evidence type="ECO:0000256" key="2">
    <source>
        <dbReference type="ARBA" id="ARBA00007121"/>
    </source>
</evidence>
<gene>
    <name evidence="6" type="ORF">DFR34_106161</name>
</gene>
<dbReference type="InterPro" id="IPR036866">
    <property type="entry name" value="RibonucZ/Hydroxyglut_hydro"/>
</dbReference>
<dbReference type="PROSITE" id="PS00201">
    <property type="entry name" value="FLAVODOXIN"/>
    <property type="match status" value="1"/>
</dbReference>
<evidence type="ECO:0000259" key="5">
    <source>
        <dbReference type="PROSITE" id="PS50902"/>
    </source>
</evidence>
<reference evidence="6 7" key="1">
    <citation type="submission" date="2018-05" db="EMBL/GenBank/DDBJ databases">
        <title>Genomic Encyclopedia of Type Strains, Phase IV (KMG-IV): sequencing the most valuable type-strain genomes for metagenomic binning, comparative biology and taxonomic classification.</title>
        <authorList>
            <person name="Goeker M."/>
        </authorList>
    </citation>
    <scope>NUCLEOTIDE SEQUENCE [LARGE SCALE GENOMIC DNA]</scope>
    <source>
        <strain evidence="6 7">DSM 29661</strain>
    </source>
</reference>
<dbReference type="InterPro" id="IPR001279">
    <property type="entry name" value="Metallo-B-lactamas"/>
</dbReference>
<evidence type="ECO:0000256" key="1">
    <source>
        <dbReference type="ARBA" id="ARBA00001917"/>
    </source>
</evidence>
<dbReference type="CDD" id="cd07709">
    <property type="entry name" value="flavodiiron_proteins_MBL-fold"/>
    <property type="match status" value="1"/>
</dbReference>
<dbReference type="GO" id="GO:0010181">
    <property type="term" value="F:FMN binding"/>
    <property type="evidence" value="ECO:0007669"/>
    <property type="project" value="InterPro"/>
</dbReference>
<dbReference type="RefSeq" id="WP_110390434.1">
    <property type="nucleotide sequence ID" value="NZ_CALCOA010000205.1"/>
</dbReference>
<sequence>MSIVHPDQAVELAPGVHWIGALDPHLRRFDIILSTANGTSYNAYLVRGEQGVAVIDTVKEAFADDFFRRLESVARYDEITTIVLNHLEPDHSGALPELLRRAPNARVYLSSRAQMMLKALLKPSSNQAPPDYTPVTTGDTIDLGGRTLAFFHTPYLHWPDTQCTWLVEEGMLFSGDVFGCHYCDPRLFNDRVGDFRFSFEYYYAHIMRPFRAHVLDALELLEPLDIRLIAPAHGPILRHHPRDYLARYREMATPRLALDTEAAGEKTLAVFYLSAYGNTRSMAEAIAIGAERIAGVRVSLFDLEGGDTAHFTDLIEAADGLAFGSPTLNGDAAPPIWALLSSLTTVNVKGKFGAAFGSYGWSGEAVRLIEDRLRGLKLRVPVEGLRLKLAPDASELDACRTLGETLARHLVGEAMPREVDLASLS</sequence>
<dbReference type="InterPro" id="IPR029039">
    <property type="entry name" value="Flavoprotein-like_sf"/>
</dbReference>
<organism evidence="6 7">
    <name type="scientific">Rivihabitans pingtungensis</name>
    <dbReference type="NCBI Taxonomy" id="1054498"/>
    <lineage>
        <taxon>Bacteria</taxon>
        <taxon>Pseudomonadati</taxon>
        <taxon>Pseudomonadota</taxon>
        <taxon>Betaproteobacteria</taxon>
        <taxon>Neisseriales</taxon>
        <taxon>Aquaspirillaceae</taxon>
        <taxon>Rivihabitans</taxon>
    </lineage>
</organism>
<dbReference type="SUPFAM" id="SSF52218">
    <property type="entry name" value="Flavoproteins"/>
    <property type="match status" value="1"/>
</dbReference>